<protein>
    <submittedName>
        <fullName evidence="1">Uncharacterized protein</fullName>
    </submittedName>
</protein>
<proteinExistence type="predicted"/>
<sequence>MGLVLALHSRGDGDDITGGGYCYGCASFHGGAMVIYWCVKLCARDCRREYPTLRTQNFSLGREVALKMVQASSRTRLGEPLSPKQDCISLNSNLGRAAGADGDGDGANL</sequence>
<reference evidence="1 2" key="1">
    <citation type="submission" date="2019-04" db="EMBL/GenBank/DDBJ databases">
        <title>An improved genome assembly and genetic linkage map for asparagus bean, Vigna unguiculata ssp. sesquipedialis.</title>
        <authorList>
            <person name="Xia Q."/>
            <person name="Zhang R."/>
            <person name="Dong Y."/>
        </authorList>
    </citation>
    <scope>NUCLEOTIDE SEQUENCE [LARGE SCALE GENOMIC DNA]</scope>
    <source>
        <tissue evidence="1">Leaf</tissue>
    </source>
</reference>
<keyword evidence="2" id="KW-1185">Reference proteome</keyword>
<dbReference type="Proteomes" id="UP000501690">
    <property type="component" value="Linkage Group LG3"/>
</dbReference>
<gene>
    <name evidence="1" type="ORF">DEO72_LG3g1373</name>
</gene>
<name>A0A4D6LET9_VIGUN</name>
<dbReference type="AlphaFoldDB" id="A0A4D6LET9"/>
<dbReference type="EMBL" id="CP039347">
    <property type="protein sequence ID" value="QCD86845.1"/>
    <property type="molecule type" value="Genomic_DNA"/>
</dbReference>
<evidence type="ECO:0000313" key="2">
    <source>
        <dbReference type="Proteomes" id="UP000501690"/>
    </source>
</evidence>
<accession>A0A4D6LET9</accession>
<organism evidence="1 2">
    <name type="scientific">Vigna unguiculata</name>
    <name type="common">Cowpea</name>
    <dbReference type="NCBI Taxonomy" id="3917"/>
    <lineage>
        <taxon>Eukaryota</taxon>
        <taxon>Viridiplantae</taxon>
        <taxon>Streptophyta</taxon>
        <taxon>Embryophyta</taxon>
        <taxon>Tracheophyta</taxon>
        <taxon>Spermatophyta</taxon>
        <taxon>Magnoliopsida</taxon>
        <taxon>eudicotyledons</taxon>
        <taxon>Gunneridae</taxon>
        <taxon>Pentapetalae</taxon>
        <taxon>rosids</taxon>
        <taxon>fabids</taxon>
        <taxon>Fabales</taxon>
        <taxon>Fabaceae</taxon>
        <taxon>Papilionoideae</taxon>
        <taxon>50 kb inversion clade</taxon>
        <taxon>NPAAA clade</taxon>
        <taxon>indigoferoid/millettioid clade</taxon>
        <taxon>Phaseoleae</taxon>
        <taxon>Vigna</taxon>
    </lineage>
</organism>
<evidence type="ECO:0000313" key="1">
    <source>
        <dbReference type="EMBL" id="QCD86845.1"/>
    </source>
</evidence>